<name>A0A1G7A788_9GAMM</name>
<reference evidence="2 3" key="1">
    <citation type="submission" date="2016-10" db="EMBL/GenBank/DDBJ databases">
        <authorList>
            <person name="de Groot N.N."/>
        </authorList>
    </citation>
    <scope>NUCLEOTIDE SEQUENCE [LARGE SCALE GENOMIC DNA]</scope>
    <source>
        <strain evidence="2 3">DSM 16957</strain>
    </source>
</reference>
<dbReference type="STRING" id="265719.SAMN04488509_1207"/>
<evidence type="ECO:0000256" key="1">
    <source>
        <dbReference type="SAM" id="SignalP"/>
    </source>
</evidence>
<protein>
    <recommendedName>
        <fullName evidence="4">Delta-60 repeat domain-containing protein</fullName>
    </recommendedName>
</protein>
<gene>
    <name evidence="2" type="ORF">SAMN04488509_1207</name>
</gene>
<dbReference type="EMBL" id="FNAG01000020">
    <property type="protein sequence ID" value="SDE10689.1"/>
    <property type="molecule type" value="Genomic_DNA"/>
</dbReference>
<keyword evidence="3" id="KW-1185">Reference proteome</keyword>
<dbReference type="RefSeq" id="WP_091245911.1">
    <property type="nucleotide sequence ID" value="NZ_FNAG01000020.1"/>
</dbReference>
<feature type="signal peptide" evidence="1">
    <location>
        <begin position="1"/>
        <end position="21"/>
    </location>
</feature>
<organism evidence="2 3">
    <name type="scientific">Aquimonas voraii</name>
    <dbReference type="NCBI Taxonomy" id="265719"/>
    <lineage>
        <taxon>Bacteria</taxon>
        <taxon>Pseudomonadati</taxon>
        <taxon>Pseudomonadota</taxon>
        <taxon>Gammaproteobacteria</taxon>
        <taxon>Lysobacterales</taxon>
        <taxon>Lysobacteraceae</taxon>
        <taxon>Aquimonas</taxon>
    </lineage>
</organism>
<sequence length="538" mass="56960">MSVHRHLLCAALALLPVSVFAQSVDWRVLASDSGQVLAPGLPSASRNLQEPLLGDRGRDLIGLRISSPSAQVGFWAWQGGSFQRWFQLGASGAVGPGRSGAEAGHQFLDFVSGYGAAAPDGQRLVRARAGDPNATLNSSWGLWRWDGSRNIEIARQGTDGVLGPNLGANWVFDSGTTSFAEGQMLSGGRVLLVATVVSPGNVESRLVARHEPGFGNRPCLRSGSTDPALAPGLAVGDSFLSFSQTLDRFASTPEGRVFARLPATNTREAIFVLCEGAPRAIAANRDTAALGPFVAEAGAEFADFLRLRPSPTQGLVFAADWRMPGIGSRPGIFRHDGSRNLPVAYGDSTGYYGPNWLGSTWASMADLSVADDWSAFIASVRTTDGGSATGLWRVRMGERPQLVALLSLTDPAYVPEPGRTWRTFNAMAVLRDGSVVLDASTNPNQTRDLWLLKPPQAPRRLLSIGQTLQVPTASGPVATAVANFSLPGDSNPETGRDGWIGDDGQLLVRVSSNTYGAVLVTTRLSLPPPGALFADSFE</sequence>
<feature type="chain" id="PRO_5011551640" description="Delta-60 repeat domain-containing protein" evidence="1">
    <location>
        <begin position="22"/>
        <end position="538"/>
    </location>
</feature>
<proteinExistence type="predicted"/>
<dbReference type="OrthoDB" id="5943153at2"/>
<dbReference type="AlphaFoldDB" id="A0A1G7A788"/>
<evidence type="ECO:0000313" key="2">
    <source>
        <dbReference type="EMBL" id="SDE10689.1"/>
    </source>
</evidence>
<dbReference type="Proteomes" id="UP000199603">
    <property type="component" value="Unassembled WGS sequence"/>
</dbReference>
<keyword evidence="1" id="KW-0732">Signal</keyword>
<accession>A0A1G7A788</accession>
<evidence type="ECO:0000313" key="3">
    <source>
        <dbReference type="Proteomes" id="UP000199603"/>
    </source>
</evidence>
<evidence type="ECO:0008006" key="4">
    <source>
        <dbReference type="Google" id="ProtNLM"/>
    </source>
</evidence>